<comment type="cofactor">
    <cofactor evidence="1">
        <name>Zn(2+)</name>
        <dbReference type="ChEBI" id="CHEBI:29105"/>
    </cofactor>
</comment>
<evidence type="ECO:0000256" key="4">
    <source>
        <dbReference type="ARBA" id="ARBA00022723"/>
    </source>
</evidence>
<dbReference type="AlphaFoldDB" id="A0A7K1FE33"/>
<organism evidence="11 12">
    <name type="scientific">Nakamurella alba</name>
    <dbReference type="NCBI Taxonomy" id="2665158"/>
    <lineage>
        <taxon>Bacteria</taxon>
        <taxon>Bacillati</taxon>
        <taxon>Actinomycetota</taxon>
        <taxon>Actinomycetes</taxon>
        <taxon>Nakamurellales</taxon>
        <taxon>Nakamurellaceae</taxon>
        <taxon>Nakamurella</taxon>
    </lineage>
</organism>
<evidence type="ECO:0000256" key="2">
    <source>
        <dbReference type="ARBA" id="ARBA00008829"/>
    </source>
</evidence>
<comment type="PTM">
    <text evidence="8">Carbamylation allows a single lysine to coordinate two divalent metal cations.</text>
</comment>
<evidence type="ECO:0000256" key="3">
    <source>
        <dbReference type="ARBA" id="ARBA00022553"/>
    </source>
</evidence>
<dbReference type="GO" id="GO:0016812">
    <property type="term" value="F:hydrolase activity, acting on carbon-nitrogen (but not peptide) bonds, in cyclic amides"/>
    <property type="evidence" value="ECO:0007669"/>
    <property type="project" value="TreeGrafter"/>
</dbReference>
<dbReference type="GO" id="GO:0046872">
    <property type="term" value="F:metal ion binding"/>
    <property type="evidence" value="ECO:0007669"/>
    <property type="project" value="UniProtKB-KW"/>
</dbReference>
<dbReference type="EMBL" id="WLYK01000001">
    <property type="protein sequence ID" value="MTD12346.1"/>
    <property type="molecule type" value="Genomic_DNA"/>
</dbReference>
<evidence type="ECO:0000256" key="8">
    <source>
        <dbReference type="PIRSR" id="PIRSR611778-50"/>
    </source>
</evidence>
<evidence type="ECO:0000313" key="12">
    <source>
        <dbReference type="Proteomes" id="UP000460221"/>
    </source>
</evidence>
<evidence type="ECO:0000256" key="5">
    <source>
        <dbReference type="ARBA" id="ARBA00022801"/>
    </source>
</evidence>
<dbReference type="FunFam" id="3.20.20.140:FF:000217">
    <property type="entry name" value="Dihydropyrimidinase-related protein 1"/>
    <property type="match status" value="1"/>
</dbReference>
<comment type="function">
    <text evidence="6">Catalyzes the stereospecific hydrolysis of the cyclic amide bond of D-hydantoin derivatives.</text>
</comment>
<dbReference type="InterPro" id="IPR011778">
    <property type="entry name" value="Hydantoinase/dihydroPyrase"/>
</dbReference>
<keyword evidence="4" id="KW-0479">Metal-binding</keyword>
<dbReference type="SUPFAM" id="SSF51338">
    <property type="entry name" value="Composite domain of metallo-dependent hydrolases"/>
    <property type="match status" value="1"/>
</dbReference>
<dbReference type="Proteomes" id="UP000460221">
    <property type="component" value="Unassembled WGS sequence"/>
</dbReference>
<dbReference type="Pfam" id="PF01979">
    <property type="entry name" value="Amidohydro_1"/>
    <property type="match status" value="1"/>
</dbReference>
<gene>
    <name evidence="11" type="primary">hydA</name>
    <name evidence="11" type="ORF">GIS00_00120</name>
</gene>
<dbReference type="PANTHER" id="PTHR11647:SF1">
    <property type="entry name" value="COLLAPSIN RESPONSE MEDIATOR PROTEIN"/>
    <property type="match status" value="1"/>
</dbReference>
<evidence type="ECO:0000313" key="11">
    <source>
        <dbReference type="EMBL" id="MTD12346.1"/>
    </source>
</evidence>
<dbReference type="Gene3D" id="2.30.40.10">
    <property type="entry name" value="Urease, subunit C, domain 1"/>
    <property type="match status" value="1"/>
</dbReference>
<dbReference type="InterPro" id="IPR032466">
    <property type="entry name" value="Metal_Hydrolase"/>
</dbReference>
<evidence type="ECO:0000259" key="10">
    <source>
        <dbReference type="Pfam" id="PF01979"/>
    </source>
</evidence>
<dbReference type="GO" id="GO:0005829">
    <property type="term" value="C:cytosol"/>
    <property type="evidence" value="ECO:0007669"/>
    <property type="project" value="TreeGrafter"/>
</dbReference>
<dbReference type="PANTHER" id="PTHR11647">
    <property type="entry name" value="HYDRANTOINASE/DIHYDROPYRIMIDINASE FAMILY MEMBER"/>
    <property type="match status" value="1"/>
</dbReference>
<dbReference type="SUPFAM" id="SSF51556">
    <property type="entry name" value="Metallo-dependent hydrolases"/>
    <property type="match status" value="1"/>
</dbReference>
<dbReference type="InterPro" id="IPR050378">
    <property type="entry name" value="Metallo-dep_Hydrolases_sf"/>
</dbReference>
<dbReference type="Gene3D" id="3.20.20.140">
    <property type="entry name" value="Metal-dependent hydrolases"/>
    <property type="match status" value="1"/>
</dbReference>
<feature type="compositionally biased region" description="Low complexity" evidence="9">
    <location>
        <begin position="28"/>
        <end position="43"/>
    </location>
</feature>
<accession>A0A7K1FE33</accession>
<feature type="modified residue" description="N6-carboxylysine" evidence="8">
    <location>
        <position position="208"/>
    </location>
</feature>
<name>A0A7K1FE33_9ACTN</name>
<evidence type="ECO:0000256" key="9">
    <source>
        <dbReference type="SAM" id="MobiDB-lite"/>
    </source>
</evidence>
<comment type="caution">
    <text evidence="11">The sequence shown here is derived from an EMBL/GenBank/DDBJ whole genome shotgun (WGS) entry which is preliminary data.</text>
</comment>
<comment type="similarity">
    <text evidence="2">Belongs to the metallo-dependent hydrolases superfamily. Hydantoinase/dihydropyrimidinase family.</text>
</comment>
<evidence type="ECO:0000256" key="7">
    <source>
        <dbReference type="ARBA" id="ARBA00068457"/>
    </source>
</evidence>
<sequence length="522" mass="53856">MGRRSCRAQGDPAPPGCAGERDLPVSAPPAVRGRPAGPRRAAGTADSRTGAGGRRVTGPLDLVVRGGTVVDADREQRLDVGIRGGTVVALGEGLPAAATEIDATGTYVLPGGVDVHTHLDQVSAKGARTADDFLSGSVSAAHGGTTTVMAFAAQARGERIADVLARGLAAASRSTVDVGLHLIVTDIDRPDAAGDLAEAATAGVTSMKVFMTYEKLRLADAALLRALAAARDLGVRVMVHAEHHGMIGYRTGTLVADGVTAPAGHLLAHSRNAEGAAVAEIAAIAEYLDMPIYIVHLSSPEGLRALRQARDRGVAITAETCPHYLFLDETRLDAGLVEAVRSMCSPPLRGAADRATLWAAVQAGDIDLIASDHAPYRMDAKLPRGSDTTFPECANGIAGVELRLPLMVSEALSGGRVSLPDVVRLCCAAPAQAMGLWPRKGHLGVGADADLAVWDPSASWVVSADGLHDAMDHSAYEGTAMKGAVRTVVSAGEVIVDDGGHRLTQGRGQFLVRPALPAGVRP</sequence>
<feature type="domain" description="Amidohydrolase-related" evidence="10">
    <location>
        <begin position="107"/>
        <end position="494"/>
    </location>
</feature>
<keyword evidence="3" id="KW-0597">Phosphoprotein</keyword>
<dbReference type="InterPro" id="IPR011059">
    <property type="entry name" value="Metal-dep_hydrolase_composite"/>
</dbReference>
<evidence type="ECO:0000256" key="1">
    <source>
        <dbReference type="ARBA" id="ARBA00001947"/>
    </source>
</evidence>
<dbReference type="NCBIfam" id="TIGR02033">
    <property type="entry name" value="D-hydantoinase"/>
    <property type="match status" value="1"/>
</dbReference>
<feature type="region of interest" description="Disordered" evidence="9">
    <location>
        <begin position="1"/>
        <end position="58"/>
    </location>
</feature>
<reference evidence="11 12" key="1">
    <citation type="submission" date="2019-11" db="EMBL/GenBank/DDBJ databases">
        <authorList>
            <person name="Jiang L.-Q."/>
        </authorList>
    </citation>
    <scope>NUCLEOTIDE SEQUENCE [LARGE SCALE GENOMIC DNA]</scope>
    <source>
        <strain evidence="11 12">YIM 132087</strain>
    </source>
</reference>
<dbReference type="InterPro" id="IPR006680">
    <property type="entry name" value="Amidohydro-rel"/>
</dbReference>
<evidence type="ECO:0000256" key="6">
    <source>
        <dbReference type="ARBA" id="ARBA00055040"/>
    </source>
</evidence>
<protein>
    <recommendedName>
        <fullName evidence="7">D-hydantoinase</fullName>
    </recommendedName>
</protein>
<keyword evidence="12" id="KW-1185">Reference proteome</keyword>
<proteinExistence type="inferred from homology"/>
<keyword evidence="5 11" id="KW-0378">Hydrolase</keyword>